<dbReference type="Proteomes" id="UP000008312">
    <property type="component" value="Unassembled WGS sequence"/>
</dbReference>
<organism evidence="2">
    <name type="scientific">Blastocystis hominis</name>
    <dbReference type="NCBI Taxonomy" id="12968"/>
    <lineage>
        <taxon>Eukaryota</taxon>
        <taxon>Sar</taxon>
        <taxon>Stramenopiles</taxon>
        <taxon>Bigyra</taxon>
        <taxon>Opalozoa</taxon>
        <taxon>Opalinata</taxon>
        <taxon>Blastocystidae</taxon>
        <taxon>Blastocystis</taxon>
    </lineage>
</organism>
<keyword evidence="3" id="KW-1185">Reference proteome</keyword>
<dbReference type="PANTHER" id="PTHR43215">
    <property type="entry name" value="RADIAL SPOKE HEAD 1 HOMOLOG"/>
    <property type="match status" value="1"/>
</dbReference>
<dbReference type="PANTHER" id="PTHR43215:SF14">
    <property type="entry name" value="RADIAL SPOKE HEAD 1 HOMOLOG"/>
    <property type="match status" value="1"/>
</dbReference>
<dbReference type="OrthoDB" id="270720at2759"/>
<evidence type="ECO:0000256" key="1">
    <source>
        <dbReference type="SAM" id="MobiDB-lite"/>
    </source>
</evidence>
<dbReference type="Gene3D" id="2.20.110.10">
    <property type="entry name" value="Histone H3 K4-specific methyltransferase SET7/9 N-terminal domain"/>
    <property type="match status" value="1"/>
</dbReference>
<dbReference type="SUPFAM" id="SSF82185">
    <property type="entry name" value="Histone H3 K4-specific methyltransferase SET7/9 N-terminal domain"/>
    <property type="match status" value="2"/>
</dbReference>
<proteinExistence type="predicted"/>
<evidence type="ECO:0000313" key="2">
    <source>
        <dbReference type="EMBL" id="CBK20372.2"/>
    </source>
</evidence>
<evidence type="ECO:0000313" key="3">
    <source>
        <dbReference type="Proteomes" id="UP000008312"/>
    </source>
</evidence>
<name>D8LXR7_BLAHO</name>
<dbReference type="InParanoid" id="D8LXR7"/>
<accession>D8LXR7</accession>
<gene>
    <name evidence="2" type="ORF">GSBLH_T00000718001</name>
</gene>
<protein>
    <submittedName>
        <fullName evidence="2">Uncharacterized protein</fullName>
    </submittedName>
</protein>
<reference evidence="2" key="1">
    <citation type="submission" date="2010-02" db="EMBL/GenBank/DDBJ databases">
        <title>Sequencing and annotation of the Blastocystis hominis genome.</title>
        <authorList>
            <person name="Wincker P."/>
        </authorList>
    </citation>
    <scope>NUCLEOTIDE SEQUENCE</scope>
    <source>
        <strain evidence="2">Singapore isolate B</strain>
    </source>
</reference>
<feature type="region of interest" description="Disordered" evidence="1">
    <location>
        <begin position="409"/>
        <end position="439"/>
    </location>
</feature>
<dbReference type="GeneID" id="24918013"/>
<sequence length="439" mass="49540">MDVGHIGEENGRVTSSRKRALSCVEGASRNGSTASFPEIVLTDNKILFYIKTGGDKQIGVLFINNVVKFVGYFTTNLNPSIGLAINVPPKSTGNFAYLEYIDLVALPELLRRLMKIDYLLELLEFKSIDDLQSGQKLEKQPNGVSIYILNCQADLFEMCIECYLFELCEELTLVSTNLFTYFIGECKEMHCTYREHCGFKAVGPNVFCGELPLVLTKDLPVTYGSLKLTDRRYKGLTSGGEPNGMGHVSYNNENQFVGCSCRGLMSYGCFFHDLKHYIVSVWERRDRVGYTIEQYGDGVVYFGQISQGKKNGLGVIMMANGSMIMGSWEDNKVHGMILSFSHVATVFSGNVSNESFNGYGEMFYKNRSCYYGDWDCGQYHGLGKLVDQDKPQGDNKVRLWNHGMIMKSHRSYAKNSEESSNSQRMMDRSRNPYDQQQTL</sequence>
<dbReference type="EMBL" id="FN668639">
    <property type="protein sequence ID" value="CBK20372.2"/>
    <property type="molecule type" value="Genomic_DNA"/>
</dbReference>
<dbReference type="RefSeq" id="XP_012894420.1">
    <property type="nucleotide sequence ID" value="XM_013038966.1"/>
</dbReference>
<dbReference type="AlphaFoldDB" id="D8LXR7"/>